<dbReference type="EMBL" id="JACDXW010000002">
    <property type="protein sequence ID" value="MCB5363063.1"/>
    <property type="molecule type" value="Genomic_DNA"/>
</dbReference>
<gene>
    <name evidence="2" type="ORF">H0484_04750</name>
</gene>
<dbReference type="RefSeq" id="WP_226953304.1">
    <property type="nucleotide sequence ID" value="NZ_JACDXW010000002.1"/>
</dbReference>
<protein>
    <submittedName>
        <fullName evidence="2">Alpha/beta hydrolase</fullName>
    </submittedName>
</protein>
<dbReference type="Proteomes" id="UP000776983">
    <property type="component" value="Unassembled WGS sequence"/>
</dbReference>
<proteinExistence type="predicted"/>
<comment type="caution">
    <text evidence="2">The sequence shown here is derived from an EMBL/GenBank/DDBJ whole genome shotgun (WGS) entry which is preliminary data.</text>
</comment>
<organism evidence="2 3">
    <name type="scientific">Mesopusillimonas faecipullorum</name>
    <dbReference type="NCBI Taxonomy" id="2755040"/>
    <lineage>
        <taxon>Bacteria</taxon>
        <taxon>Pseudomonadati</taxon>
        <taxon>Pseudomonadota</taxon>
        <taxon>Betaproteobacteria</taxon>
        <taxon>Burkholderiales</taxon>
        <taxon>Alcaligenaceae</taxon>
        <taxon>Mesopusillimonas</taxon>
    </lineage>
</organism>
<dbReference type="InterPro" id="IPR029058">
    <property type="entry name" value="AB_hydrolase_fold"/>
</dbReference>
<evidence type="ECO:0000313" key="2">
    <source>
        <dbReference type="EMBL" id="MCB5363063.1"/>
    </source>
</evidence>
<accession>A0ABS8CAK2</accession>
<evidence type="ECO:0000259" key="1">
    <source>
        <dbReference type="Pfam" id="PF12697"/>
    </source>
</evidence>
<evidence type="ECO:0000313" key="3">
    <source>
        <dbReference type="Proteomes" id="UP000776983"/>
    </source>
</evidence>
<dbReference type="PANTHER" id="PTHR43689">
    <property type="entry name" value="HYDROLASE"/>
    <property type="match status" value="1"/>
</dbReference>
<feature type="domain" description="AB hydrolase-1" evidence="1">
    <location>
        <begin position="47"/>
        <end position="259"/>
    </location>
</feature>
<dbReference type="Pfam" id="PF12697">
    <property type="entry name" value="Abhydrolase_6"/>
    <property type="match status" value="1"/>
</dbReference>
<dbReference type="GO" id="GO:0016787">
    <property type="term" value="F:hydrolase activity"/>
    <property type="evidence" value="ECO:0007669"/>
    <property type="project" value="UniProtKB-KW"/>
</dbReference>
<name>A0ABS8CAK2_9BURK</name>
<keyword evidence="3" id="KW-1185">Reference proteome</keyword>
<dbReference type="SUPFAM" id="SSF53474">
    <property type="entry name" value="alpha/beta-Hydrolases"/>
    <property type="match status" value="1"/>
</dbReference>
<keyword evidence="2" id="KW-0378">Hydrolase</keyword>
<dbReference type="InterPro" id="IPR000073">
    <property type="entry name" value="AB_hydrolase_1"/>
</dbReference>
<dbReference type="PANTHER" id="PTHR43689:SF8">
    <property type="entry name" value="ALPHA_BETA-HYDROLASES SUPERFAMILY PROTEIN"/>
    <property type="match status" value="1"/>
</dbReference>
<reference evidence="2 3" key="1">
    <citation type="submission" date="2020-07" db="EMBL/GenBank/DDBJ databases">
        <title>Pusillimonas sp. nov., isolated from poultry manure in Taiwan.</title>
        <authorList>
            <person name="Lin S.-Y."/>
            <person name="Tang Y.-S."/>
            <person name="Young C.-C."/>
        </authorList>
    </citation>
    <scope>NUCLEOTIDE SEQUENCE [LARGE SCALE GENOMIC DNA]</scope>
    <source>
        <strain evidence="2 3">CC-YST705</strain>
    </source>
</reference>
<dbReference type="Gene3D" id="3.40.50.1820">
    <property type="entry name" value="alpha/beta hydrolase"/>
    <property type="match status" value="1"/>
</dbReference>
<sequence>MTDTAVPTAPIDQYVEHAQGRIFTRRWSPGQSLDAAPIILMHDSLGCVELWRDFPALLSQATGRDVVAYDRLGFGRSDARPELPSLDFVAEESREYFAEICKQLGIDAFVAMGHSVGGGMAIECAAAFSQGTPRCEALITIAAQVYPEDLTLASIREAREQFQDEQQLARLAKYHGDKSAWVRDAWIENWLHPEFAKWSVEDALTRVQCPVLALHGENDEYGTAYHPQTIGRLAAGPSQVEILAGIGHVPHREQPQLVLEKVASFLANPANA</sequence>